<reference evidence="3 4" key="1">
    <citation type="submission" date="2023-02" db="EMBL/GenBank/DDBJ databases">
        <title>Population genomics of bacteria associated with diatom.</title>
        <authorList>
            <person name="Xie J."/>
            <person name="Wang H."/>
        </authorList>
    </citation>
    <scope>NUCLEOTIDE SEQUENCE [LARGE SCALE GENOMIC DNA]</scope>
    <source>
        <strain evidence="3 4">PT47_8</strain>
    </source>
</reference>
<proteinExistence type="predicted"/>
<feature type="compositionally biased region" description="Basic and acidic residues" evidence="1">
    <location>
        <begin position="390"/>
        <end position="401"/>
    </location>
</feature>
<comment type="caution">
    <text evidence="3">The sequence shown here is derived from an EMBL/GenBank/DDBJ whole genome shotgun (WGS) entry which is preliminary data.</text>
</comment>
<name>A0ABD4XGE9_9RHOB</name>
<dbReference type="RefSeq" id="WP_274840387.1">
    <property type="nucleotide sequence ID" value="NZ_JARCJF010000045.1"/>
</dbReference>
<dbReference type="Proteomes" id="UP001218364">
    <property type="component" value="Unassembled WGS sequence"/>
</dbReference>
<feature type="domain" description="Integrase catalytic" evidence="2">
    <location>
        <begin position="1"/>
        <end position="187"/>
    </location>
</feature>
<evidence type="ECO:0000313" key="3">
    <source>
        <dbReference type="EMBL" id="MDE4168279.1"/>
    </source>
</evidence>
<protein>
    <recommendedName>
        <fullName evidence="2">Integrase catalytic domain-containing protein</fullName>
    </recommendedName>
</protein>
<evidence type="ECO:0000256" key="1">
    <source>
        <dbReference type="SAM" id="MobiDB-lite"/>
    </source>
</evidence>
<dbReference type="PROSITE" id="PS50994">
    <property type="entry name" value="INTEGRASE"/>
    <property type="match status" value="1"/>
</dbReference>
<dbReference type="InterPro" id="IPR036397">
    <property type="entry name" value="RNaseH_sf"/>
</dbReference>
<feature type="region of interest" description="Disordered" evidence="1">
    <location>
        <begin position="375"/>
        <end position="425"/>
    </location>
</feature>
<dbReference type="EMBL" id="JARCJK010000045">
    <property type="protein sequence ID" value="MDE4168279.1"/>
    <property type="molecule type" value="Genomic_DNA"/>
</dbReference>
<evidence type="ECO:0000259" key="2">
    <source>
        <dbReference type="PROSITE" id="PS50994"/>
    </source>
</evidence>
<accession>A0ABD4XGE9</accession>
<organism evidence="3 4">
    <name type="scientific">Phaeobacter gallaeciensis</name>
    <dbReference type="NCBI Taxonomy" id="60890"/>
    <lineage>
        <taxon>Bacteria</taxon>
        <taxon>Pseudomonadati</taxon>
        <taxon>Pseudomonadota</taxon>
        <taxon>Alphaproteobacteria</taxon>
        <taxon>Rhodobacterales</taxon>
        <taxon>Roseobacteraceae</taxon>
        <taxon>Phaeobacter</taxon>
    </lineage>
</organism>
<gene>
    <name evidence="3" type="ORF">PXK24_21700</name>
</gene>
<evidence type="ECO:0000313" key="4">
    <source>
        <dbReference type="Proteomes" id="UP001218364"/>
    </source>
</evidence>
<sequence>MEWADEVIRSRLCILVMIDVATRMPLAWVVSDQPKAEATLQLLRMATRDKTREKRIYGCEGEPMPAMTIGMIRNDNGTGLRNSEVKTALLGVGSAITDVRTHASADKPFVERMFGTTESMLLKLLHGYTGRKPGELPAYDANKAGVLDIDVLYEIITKFFIDEYPSLKHMGVGMGGRRPAEVYNEINKTRGIFKAVNEDLRRKHLGWKFKLKPNDEGVRVLSGLSYSSDAFQKAVDKWKGKVSVFIDPDNLNFATAVFPGDPELYRLDLQTTIFADLTVVEYLDLMASYRRENPETTKLYEDRIAKVRLERQELLQKIGVERRLPRSYVTFEEARTKAKALFASSQVVRTRVPLDTVAPGSLATASSGPGVLPIGDAEVIDLAPSNPAPETKEVQPSEKQRPKQKSKTTRKPIRLGRPDQEGEFS</sequence>
<feature type="compositionally biased region" description="Basic residues" evidence="1">
    <location>
        <begin position="402"/>
        <end position="414"/>
    </location>
</feature>
<dbReference type="SUPFAM" id="SSF53098">
    <property type="entry name" value="Ribonuclease H-like"/>
    <property type="match status" value="1"/>
</dbReference>
<dbReference type="AlphaFoldDB" id="A0ABD4XGE9"/>
<feature type="compositionally biased region" description="Basic and acidic residues" evidence="1">
    <location>
        <begin position="416"/>
        <end position="425"/>
    </location>
</feature>
<dbReference type="InterPro" id="IPR012337">
    <property type="entry name" value="RNaseH-like_sf"/>
</dbReference>
<dbReference type="Gene3D" id="3.30.420.10">
    <property type="entry name" value="Ribonuclease H-like superfamily/Ribonuclease H"/>
    <property type="match status" value="1"/>
</dbReference>
<dbReference type="InterPro" id="IPR001584">
    <property type="entry name" value="Integrase_cat-core"/>
</dbReference>